<gene>
    <name evidence="3" type="ORF">A0J61_04497</name>
</gene>
<feature type="region of interest" description="Disordered" evidence="1">
    <location>
        <begin position="203"/>
        <end position="229"/>
    </location>
</feature>
<dbReference type="GO" id="GO:0005737">
    <property type="term" value="C:cytoplasm"/>
    <property type="evidence" value="ECO:0007669"/>
    <property type="project" value="TreeGrafter"/>
</dbReference>
<dbReference type="EMBL" id="LUGH01000221">
    <property type="protein sequence ID" value="OBZ87460.1"/>
    <property type="molecule type" value="Genomic_DNA"/>
</dbReference>
<dbReference type="PANTHER" id="PTHR16461:SF5">
    <property type="entry name" value="TOLL-INTERACTING PROTEIN"/>
    <property type="match status" value="1"/>
</dbReference>
<keyword evidence="4" id="KW-1185">Reference proteome</keyword>
<dbReference type="SUPFAM" id="SSF46934">
    <property type="entry name" value="UBA-like"/>
    <property type="match status" value="1"/>
</dbReference>
<dbReference type="STRING" id="101091.A0A1C7NES6"/>
<feature type="domain" description="CUE" evidence="2">
    <location>
        <begin position="35"/>
        <end position="78"/>
    </location>
</feature>
<feature type="compositionally biased region" description="Polar residues" evidence="1">
    <location>
        <begin position="8"/>
        <end position="26"/>
    </location>
</feature>
<dbReference type="GO" id="GO:0031624">
    <property type="term" value="F:ubiquitin conjugating enzyme binding"/>
    <property type="evidence" value="ECO:0007669"/>
    <property type="project" value="TreeGrafter"/>
</dbReference>
<dbReference type="InterPro" id="IPR041807">
    <property type="entry name" value="Cue5/Don1_CUE"/>
</dbReference>
<evidence type="ECO:0000313" key="3">
    <source>
        <dbReference type="EMBL" id="OBZ87460.1"/>
    </source>
</evidence>
<dbReference type="SMART" id="SM00546">
    <property type="entry name" value="CUE"/>
    <property type="match status" value="1"/>
</dbReference>
<evidence type="ECO:0000256" key="1">
    <source>
        <dbReference type="SAM" id="MobiDB-lite"/>
    </source>
</evidence>
<dbReference type="InParanoid" id="A0A1C7NES6"/>
<dbReference type="InterPro" id="IPR003892">
    <property type="entry name" value="CUE"/>
</dbReference>
<dbReference type="Pfam" id="PF02845">
    <property type="entry name" value="CUE"/>
    <property type="match status" value="1"/>
</dbReference>
<dbReference type="CDD" id="cd14372">
    <property type="entry name" value="CUE_Cue5p_like"/>
    <property type="match status" value="1"/>
</dbReference>
<feature type="compositionally biased region" description="Polar residues" evidence="1">
    <location>
        <begin position="203"/>
        <end position="221"/>
    </location>
</feature>
<protein>
    <submittedName>
        <fullName evidence="3">CUE domain-containing protein 5</fullName>
    </submittedName>
</protein>
<feature type="compositionally biased region" description="Acidic residues" evidence="1">
    <location>
        <begin position="399"/>
        <end position="410"/>
    </location>
</feature>
<feature type="compositionally biased region" description="Basic and acidic residues" evidence="1">
    <location>
        <begin position="418"/>
        <end position="427"/>
    </location>
</feature>
<dbReference type="GO" id="GO:0043130">
    <property type="term" value="F:ubiquitin binding"/>
    <property type="evidence" value="ECO:0007669"/>
    <property type="project" value="InterPro"/>
</dbReference>
<evidence type="ECO:0000259" key="2">
    <source>
        <dbReference type="PROSITE" id="PS51140"/>
    </source>
</evidence>
<dbReference type="Gene3D" id="1.10.8.10">
    <property type="entry name" value="DNA helicase RuvA subunit, C-terminal domain"/>
    <property type="match status" value="1"/>
</dbReference>
<feature type="region of interest" description="Disordered" evidence="1">
    <location>
        <begin position="1"/>
        <end position="42"/>
    </location>
</feature>
<organism evidence="3 4">
    <name type="scientific">Choanephora cucurbitarum</name>
    <dbReference type="NCBI Taxonomy" id="101091"/>
    <lineage>
        <taxon>Eukaryota</taxon>
        <taxon>Fungi</taxon>
        <taxon>Fungi incertae sedis</taxon>
        <taxon>Mucoromycota</taxon>
        <taxon>Mucoromycotina</taxon>
        <taxon>Mucoromycetes</taxon>
        <taxon>Mucorales</taxon>
        <taxon>Mucorineae</taxon>
        <taxon>Choanephoraceae</taxon>
        <taxon>Choanephoroideae</taxon>
        <taxon>Choanephora</taxon>
    </lineage>
</organism>
<dbReference type="GO" id="GO:0006511">
    <property type="term" value="P:ubiquitin-dependent protein catabolic process"/>
    <property type="evidence" value="ECO:0007669"/>
    <property type="project" value="TreeGrafter"/>
</dbReference>
<accession>A0A1C7NES6</accession>
<name>A0A1C7NES6_9FUNG</name>
<feature type="compositionally biased region" description="Basic and acidic residues" evidence="1">
    <location>
        <begin position="435"/>
        <end position="445"/>
    </location>
</feature>
<dbReference type="PANTHER" id="PTHR16461">
    <property type="entry name" value="TOLL-INTERACTING PROTEIN"/>
    <property type="match status" value="1"/>
</dbReference>
<sequence>MSEHKPNQIDTTQVQEQQASNISGTEATAPPLSPPPKGNVDILKEAFPETDTEVIEAVLQAQNDNIESSFEMLLGMSDPSYKAAEATPPMPPRPQSEAPYAYWQRQEQQHTEQPISVEEQMRLDEAYAKQLFEEDRRHSEQRRQQQHQSQQYNNQNNEEDSLFNFQEELPIIKEKMKEAGNAAKKKVLDFYNQLKANTQKNMGSYQQDSAGNSSMPTTNAQYRGLPSDDGDDLLTGDISALHLSDYDVYAQTGQRQRQFEEKKYKNSQLEEHDANVIHVNPPVTETNNLPTKIQTSTPDIQLKADEDFARQLAEEEQQQMRERRSRQSSANNDLTTPVHNKKPASPTVVIAPRSPLELGDSDYEDVGLTAAPSRPIISGNQRESDKNKNSDTLVPYIIGDDDDDDDDDESGVNSLVGVKEEQKKEGEDNVVNKPHLVDHHDNTKA</sequence>
<evidence type="ECO:0000313" key="4">
    <source>
        <dbReference type="Proteomes" id="UP000093000"/>
    </source>
</evidence>
<feature type="compositionally biased region" description="Basic and acidic residues" evidence="1">
    <location>
        <begin position="119"/>
        <end position="143"/>
    </location>
</feature>
<dbReference type="PROSITE" id="PS51140">
    <property type="entry name" value="CUE"/>
    <property type="match status" value="1"/>
</dbReference>
<feature type="region of interest" description="Disordered" evidence="1">
    <location>
        <begin position="81"/>
        <end position="162"/>
    </location>
</feature>
<dbReference type="OrthoDB" id="9942608at2759"/>
<dbReference type="InterPro" id="IPR009060">
    <property type="entry name" value="UBA-like_sf"/>
</dbReference>
<reference evidence="3 4" key="1">
    <citation type="submission" date="2016-03" db="EMBL/GenBank/DDBJ databases">
        <title>Choanephora cucurbitarum.</title>
        <authorList>
            <person name="Min B."/>
            <person name="Park H."/>
            <person name="Park J.-H."/>
            <person name="Shin H.-D."/>
            <person name="Choi I.-G."/>
        </authorList>
    </citation>
    <scope>NUCLEOTIDE SEQUENCE [LARGE SCALE GENOMIC DNA]</scope>
    <source>
        <strain evidence="3 4">KUS-F28377</strain>
    </source>
</reference>
<proteinExistence type="predicted"/>
<feature type="region of interest" description="Disordered" evidence="1">
    <location>
        <begin position="314"/>
        <end position="445"/>
    </location>
</feature>
<dbReference type="Proteomes" id="UP000093000">
    <property type="component" value="Unassembled WGS sequence"/>
</dbReference>
<dbReference type="AlphaFoldDB" id="A0A1C7NES6"/>
<comment type="caution">
    <text evidence="3">The sequence shown here is derived from an EMBL/GenBank/DDBJ whole genome shotgun (WGS) entry which is preliminary data.</text>
</comment>
<feature type="compositionally biased region" description="Low complexity" evidence="1">
    <location>
        <begin position="146"/>
        <end position="156"/>
    </location>
</feature>